<dbReference type="Proteomes" id="UP001150581">
    <property type="component" value="Unassembled WGS sequence"/>
</dbReference>
<protein>
    <submittedName>
        <fullName evidence="1">Uncharacterized protein</fullName>
    </submittedName>
</protein>
<keyword evidence="2" id="KW-1185">Reference proteome</keyword>
<evidence type="ECO:0000313" key="1">
    <source>
        <dbReference type="EMBL" id="KAJ1895377.1"/>
    </source>
</evidence>
<sequence length="394" mass="45028">MHAAEKIRLSSNISPPLTPWMVEPSAPQFPPPSYDVVAMGIQGEFGDNKSTSSSSHRRTPSGTGGWQDPSVIEAEPLVEPRHPHPAASPQADNSLYANSLSRREFLSSLEYEKTCNGSYSSDPWINTDPVALLRFINECNDRPHLVVKIQGSYTHFKDVESIVTPENGEPRKVVNKVWENIVDFDCSLDMSAYIEEKGTLHAARKEKRYIEQYDIHELLYSYIAAENFLKEFRVDKKVIWDYELVKRELRALIKSTGYPNNITIEFPLENDRIVVRSHRTMAKVWRHPATHPLCFIACACLISFLGKVRGHLVTYAICFLICACLIGFLMEYFATKQWRDKLKSNFVISTSPKDFADHSSALIFNKLPSQYRTHRMYPPYPTAYPPFPMPYNDA</sequence>
<dbReference type="EMBL" id="JANBPG010000575">
    <property type="protein sequence ID" value="KAJ1895377.1"/>
    <property type="molecule type" value="Genomic_DNA"/>
</dbReference>
<accession>A0ACC1II63</accession>
<comment type="caution">
    <text evidence="1">The sequence shown here is derived from an EMBL/GenBank/DDBJ whole genome shotgun (WGS) entry which is preliminary data.</text>
</comment>
<gene>
    <name evidence="1" type="ORF">LPJ66_004630</name>
</gene>
<organism evidence="1 2">
    <name type="scientific">Kickxella alabastrina</name>
    <dbReference type="NCBI Taxonomy" id="61397"/>
    <lineage>
        <taxon>Eukaryota</taxon>
        <taxon>Fungi</taxon>
        <taxon>Fungi incertae sedis</taxon>
        <taxon>Zoopagomycota</taxon>
        <taxon>Kickxellomycotina</taxon>
        <taxon>Kickxellomycetes</taxon>
        <taxon>Kickxellales</taxon>
        <taxon>Kickxellaceae</taxon>
        <taxon>Kickxella</taxon>
    </lineage>
</organism>
<reference evidence="1" key="1">
    <citation type="submission" date="2022-07" db="EMBL/GenBank/DDBJ databases">
        <title>Phylogenomic reconstructions and comparative analyses of Kickxellomycotina fungi.</title>
        <authorList>
            <person name="Reynolds N.K."/>
            <person name="Stajich J.E."/>
            <person name="Barry K."/>
            <person name="Grigoriev I.V."/>
            <person name="Crous P."/>
            <person name="Smith M.E."/>
        </authorList>
    </citation>
    <scope>NUCLEOTIDE SEQUENCE</scope>
    <source>
        <strain evidence="1">Benny 63K</strain>
    </source>
</reference>
<proteinExistence type="predicted"/>
<evidence type="ECO:0000313" key="2">
    <source>
        <dbReference type="Proteomes" id="UP001150581"/>
    </source>
</evidence>
<name>A0ACC1II63_9FUNG</name>